<evidence type="ECO:0000313" key="2">
    <source>
        <dbReference type="EMBL" id="KUJ93340.1"/>
    </source>
</evidence>
<protein>
    <recommendedName>
        <fullName evidence="1">PF0610-like rubredoxin-like zinc beta-ribbon C-terminal domain-containing protein</fullName>
    </recommendedName>
</protein>
<reference evidence="2" key="1">
    <citation type="journal article" date="2015" name="MBio">
        <title>Genome-resolved metagenomic analysis reveals roles for candidate phyla and other microbial community members in biogeochemical transformations in oil reservoirs.</title>
        <authorList>
            <person name="Hu P."/>
            <person name="Tom L."/>
            <person name="Singh A."/>
            <person name="Thomas B.C."/>
            <person name="Baker B.J."/>
            <person name="Piceno Y.M."/>
            <person name="Andersen G.L."/>
            <person name="Banfield J.F."/>
        </authorList>
    </citation>
    <scope>NUCLEOTIDE SEQUENCE [LARGE SCALE GENOMIC DNA]</scope>
    <source>
        <strain evidence="3">49_2300</strain>
        <strain evidence="2">49_95</strain>
    </source>
</reference>
<name>A0A101DD49_ARCFL</name>
<accession>A0A101DD49</accession>
<dbReference type="InterPro" id="IPR057022">
    <property type="entry name" value="PF0610-like_Zn_ribbon_C"/>
</dbReference>
<gene>
    <name evidence="2" type="ORF">XD40_1477</name>
    <name evidence="3" type="ORF">XD48_0442</name>
</gene>
<dbReference type="SUPFAM" id="SSF46785">
    <property type="entry name" value="Winged helix' DNA-binding domain"/>
    <property type="match status" value="1"/>
</dbReference>
<dbReference type="Proteomes" id="UP000054307">
    <property type="component" value="Unassembled WGS sequence"/>
</dbReference>
<proteinExistence type="predicted"/>
<dbReference type="OMA" id="CGYVFSD"/>
<dbReference type="Proteomes" id="UP000054015">
    <property type="component" value="Unassembled WGS sequence"/>
</dbReference>
<dbReference type="PANTHER" id="PTHR40663:SF2">
    <property type="entry name" value="TRANSCRIPTIONAL REGULATOR"/>
    <property type="match status" value="1"/>
</dbReference>
<dbReference type="PANTHER" id="PTHR40663">
    <property type="match status" value="1"/>
</dbReference>
<dbReference type="EMBL" id="LGEX01000007">
    <property type="protein sequence ID" value="KUK07355.1"/>
    <property type="molecule type" value="Genomic_DNA"/>
</dbReference>
<dbReference type="EMBL" id="LGEQ01000027">
    <property type="protein sequence ID" value="KUJ93340.1"/>
    <property type="molecule type" value="Genomic_DNA"/>
</dbReference>
<evidence type="ECO:0000259" key="1">
    <source>
        <dbReference type="Pfam" id="PF23470"/>
    </source>
</evidence>
<sequence length="92" mass="10673">MALVEDVISLLEQQDGLTAKEICKLLNLEPQREDDVYSALLKASKILRRKGKRLVMQPPRCKKCGFEFDRIKASKCPKCKSQWIEDARFFID</sequence>
<evidence type="ECO:0000313" key="4">
    <source>
        <dbReference type="Proteomes" id="UP000054015"/>
    </source>
</evidence>
<evidence type="ECO:0000313" key="5">
    <source>
        <dbReference type="Proteomes" id="UP000054307"/>
    </source>
</evidence>
<dbReference type="PATRIC" id="fig|2234.6.peg.2433"/>
<evidence type="ECO:0000313" key="3">
    <source>
        <dbReference type="EMBL" id="KUK07355.1"/>
    </source>
</evidence>
<organism evidence="2 5">
    <name type="scientific">Archaeoglobus fulgidus</name>
    <dbReference type="NCBI Taxonomy" id="2234"/>
    <lineage>
        <taxon>Archaea</taxon>
        <taxon>Methanobacteriati</taxon>
        <taxon>Methanobacteriota</taxon>
        <taxon>Archaeoglobi</taxon>
        <taxon>Archaeoglobales</taxon>
        <taxon>Archaeoglobaceae</taxon>
        <taxon>Archaeoglobus</taxon>
    </lineage>
</organism>
<feature type="domain" description="PF0610-like rubredoxin-like zinc beta-ribbon C-terminal" evidence="1">
    <location>
        <begin position="58"/>
        <end position="91"/>
    </location>
</feature>
<reference evidence="4 5" key="2">
    <citation type="journal article" date="2015" name="MBio">
        <title>Genome-Resolved Metagenomic Analysis Reveals Roles for Candidate Phyla and Other Microbial Community Members in Biogeochemical Transformations in Oil Reservoirs.</title>
        <authorList>
            <person name="Hu P."/>
            <person name="Tom L."/>
            <person name="Singh A."/>
            <person name="Thomas B.C."/>
            <person name="Baker B.J."/>
            <person name="Piceno Y.M."/>
            <person name="Andersen G.L."/>
            <person name="Banfield J.F."/>
        </authorList>
    </citation>
    <scope>NUCLEOTIDE SEQUENCE [LARGE SCALE GENOMIC DNA]</scope>
</reference>
<dbReference type="InterPro" id="IPR036390">
    <property type="entry name" value="WH_DNA-bd_sf"/>
</dbReference>
<comment type="caution">
    <text evidence="2">The sequence shown here is derived from an EMBL/GenBank/DDBJ whole genome shotgun (WGS) entry which is preliminary data.</text>
</comment>
<dbReference type="Pfam" id="PF23470">
    <property type="entry name" value="Zn_ribbon_PF0610"/>
    <property type="match status" value="1"/>
</dbReference>
<dbReference type="RefSeq" id="WP_010879671.1">
    <property type="nucleotide sequence ID" value="NZ_FJNF01000195.1"/>
</dbReference>
<dbReference type="AlphaFoldDB" id="A0A101DD49"/>
<dbReference type="GeneID" id="1485410"/>
<dbReference type="InterPro" id="IPR038767">
    <property type="entry name" value="PF0610-like"/>
</dbReference>